<keyword evidence="1" id="KW-0175">Coiled coil</keyword>
<comment type="caution">
    <text evidence="3">The sequence shown here is derived from an EMBL/GenBank/DDBJ whole genome shotgun (WGS) entry which is preliminary data.</text>
</comment>
<dbReference type="SUPFAM" id="SSF47413">
    <property type="entry name" value="lambda repressor-like DNA-binding domains"/>
    <property type="match status" value="1"/>
</dbReference>
<gene>
    <name evidence="3" type="ORF">EII21_10945</name>
</gene>
<dbReference type="Gene3D" id="1.10.260.40">
    <property type="entry name" value="lambda repressor-like DNA-binding domains"/>
    <property type="match status" value="1"/>
</dbReference>
<evidence type="ECO:0000256" key="1">
    <source>
        <dbReference type="SAM" id="Coils"/>
    </source>
</evidence>
<protein>
    <submittedName>
        <fullName evidence="3">XRE family transcriptional regulator</fullName>
    </submittedName>
</protein>
<dbReference type="PROSITE" id="PS50943">
    <property type="entry name" value="HTH_CROC1"/>
    <property type="match status" value="1"/>
</dbReference>
<name>A0A3P2A0C7_9NEIS</name>
<dbReference type="InterPro" id="IPR010982">
    <property type="entry name" value="Lambda_DNA-bd_dom_sf"/>
</dbReference>
<evidence type="ECO:0000313" key="3">
    <source>
        <dbReference type="EMBL" id="RRD88749.1"/>
    </source>
</evidence>
<keyword evidence="4" id="KW-1185">Reference proteome</keyword>
<dbReference type="CDD" id="cd00093">
    <property type="entry name" value="HTH_XRE"/>
    <property type="match status" value="1"/>
</dbReference>
<dbReference type="EMBL" id="RQYC01000034">
    <property type="protein sequence ID" value="RRD88749.1"/>
    <property type="molecule type" value="Genomic_DNA"/>
</dbReference>
<evidence type="ECO:0000313" key="4">
    <source>
        <dbReference type="Proteomes" id="UP000269923"/>
    </source>
</evidence>
<dbReference type="SMART" id="SM00530">
    <property type="entry name" value="HTH_XRE"/>
    <property type="match status" value="1"/>
</dbReference>
<dbReference type="InterPro" id="IPR001387">
    <property type="entry name" value="Cro/C1-type_HTH"/>
</dbReference>
<dbReference type="Proteomes" id="UP000269923">
    <property type="component" value="Unassembled WGS sequence"/>
</dbReference>
<evidence type="ECO:0000259" key="2">
    <source>
        <dbReference type="PROSITE" id="PS50943"/>
    </source>
</evidence>
<reference evidence="3 4" key="1">
    <citation type="submission" date="2018-11" db="EMBL/GenBank/DDBJ databases">
        <title>Genomes From Bacteria Associated with the Canine Oral Cavity: a Test Case for Automated Genome-Based Taxonomic Assignment.</title>
        <authorList>
            <person name="Coil D.A."/>
            <person name="Jospin G."/>
            <person name="Darling A.E."/>
            <person name="Wallis C."/>
            <person name="Davis I.J."/>
            <person name="Harris S."/>
            <person name="Eisen J.A."/>
            <person name="Holcombe L.J."/>
            <person name="O'Flynn C."/>
        </authorList>
    </citation>
    <scope>NUCLEOTIDE SEQUENCE [LARGE SCALE GENOMIC DNA]</scope>
    <source>
        <strain evidence="3 4">COT-280</strain>
    </source>
</reference>
<dbReference type="OrthoDB" id="798409at2"/>
<dbReference type="RefSeq" id="WP_124796394.1">
    <property type="nucleotide sequence ID" value="NZ_RQYC01000034.1"/>
</dbReference>
<organism evidence="3 4">
    <name type="scientific">Conchiformibius steedae</name>
    <dbReference type="NCBI Taxonomy" id="153493"/>
    <lineage>
        <taxon>Bacteria</taxon>
        <taxon>Pseudomonadati</taxon>
        <taxon>Pseudomonadota</taxon>
        <taxon>Betaproteobacteria</taxon>
        <taxon>Neisseriales</taxon>
        <taxon>Neisseriaceae</taxon>
        <taxon>Conchiformibius</taxon>
    </lineage>
</organism>
<dbReference type="GO" id="GO:0003677">
    <property type="term" value="F:DNA binding"/>
    <property type="evidence" value="ECO:0007669"/>
    <property type="project" value="InterPro"/>
</dbReference>
<dbReference type="AlphaFoldDB" id="A0A3P2A0C7"/>
<dbReference type="Pfam" id="PF01381">
    <property type="entry name" value="HTH_3"/>
    <property type="match status" value="1"/>
</dbReference>
<feature type="domain" description="HTH cro/C1-type" evidence="2">
    <location>
        <begin position="7"/>
        <end position="61"/>
    </location>
</feature>
<feature type="coiled-coil region" evidence="1">
    <location>
        <begin position="93"/>
        <end position="148"/>
    </location>
</feature>
<accession>A0A3P2A0C7</accession>
<proteinExistence type="predicted"/>
<sequence length="148" mass="17002">MTTNQKMKKLREASNMTQSDMAKKMNIAINTYGRLERGETHMSERRLKQVSEIFNTDAAKILSTPTDRIVLLVTENTVTESESTLNTINYYGNGELQVQNEKLQLILDGKEKELTEKEKLLVEKDKLLAAKDEQIALLHELLKQLQHK</sequence>